<dbReference type="EMBL" id="CP021235">
    <property type="protein sequence ID" value="ARS35018.1"/>
    <property type="molecule type" value="Genomic_DNA"/>
</dbReference>
<dbReference type="AlphaFoldDB" id="A0A1X9YQ56"/>
<dbReference type="OrthoDB" id="5442117at2"/>
<feature type="signal peptide" evidence="1">
    <location>
        <begin position="1"/>
        <end position="27"/>
    </location>
</feature>
<evidence type="ECO:0000256" key="1">
    <source>
        <dbReference type="SAM" id="SignalP"/>
    </source>
</evidence>
<feature type="chain" id="PRO_5010993138" description="DUF4252 domain-containing protein" evidence="1">
    <location>
        <begin position="28"/>
        <end position="184"/>
    </location>
</feature>
<reference evidence="3" key="1">
    <citation type="submission" date="2017-05" db="EMBL/GenBank/DDBJ databases">
        <authorList>
            <person name="Ray J."/>
            <person name="Price M."/>
            <person name="Deutschbauer A."/>
        </authorList>
    </citation>
    <scope>NUCLEOTIDE SEQUENCE [LARGE SCALE GENOMIC DNA]</scope>
    <source>
        <strain evidence="3">DSM 19842</strain>
    </source>
</reference>
<proteinExistence type="predicted"/>
<gene>
    <name evidence="2" type="ORF">CA264_05940</name>
</gene>
<keyword evidence="3" id="KW-1185">Reference proteome</keyword>
<evidence type="ECO:0000313" key="2">
    <source>
        <dbReference type="EMBL" id="ARS35018.1"/>
    </source>
</evidence>
<name>A0A1X9YQ56_9BACT</name>
<organism evidence="2 3">
    <name type="scientific">Pontibacter actiniarum</name>
    <dbReference type="NCBI Taxonomy" id="323450"/>
    <lineage>
        <taxon>Bacteria</taxon>
        <taxon>Pseudomonadati</taxon>
        <taxon>Bacteroidota</taxon>
        <taxon>Cytophagia</taxon>
        <taxon>Cytophagales</taxon>
        <taxon>Hymenobacteraceae</taxon>
        <taxon>Pontibacter</taxon>
    </lineage>
</organism>
<keyword evidence="1" id="KW-0732">Signal</keyword>
<dbReference type="RefSeq" id="WP_025605452.1">
    <property type="nucleotide sequence ID" value="NZ_CP021235.1"/>
</dbReference>
<evidence type="ECO:0000313" key="3">
    <source>
        <dbReference type="Proteomes" id="UP000266292"/>
    </source>
</evidence>
<sequence>MAKLKHMLSLVALLLAVFVVSPHQSSAQTVQDLDKKYGFRDVHFGDQLNAIVGMQEYKHALSSQPHSAWKEYRRSTDNLQIGDVALDYLAYESFNERFYRVMFVADAIHGYKLFEILSTVYGKPNGKIELSSGAEYYWRGDKVEMIMSETAPQKVHVFITSLSIQEELQKHLQAERLKSLQNEL</sequence>
<accession>A0A1X9YQ56</accession>
<dbReference type="KEGG" id="pact:CA264_05940"/>
<dbReference type="STRING" id="709015.GCA_000472485_01188"/>
<evidence type="ECO:0008006" key="4">
    <source>
        <dbReference type="Google" id="ProtNLM"/>
    </source>
</evidence>
<protein>
    <recommendedName>
        <fullName evidence="4">DUF4252 domain-containing protein</fullName>
    </recommendedName>
</protein>
<dbReference type="Proteomes" id="UP000266292">
    <property type="component" value="Chromosome"/>
</dbReference>